<reference evidence="1" key="1">
    <citation type="submission" date="2022-04" db="EMBL/GenBank/DDBJ databases">
        <authorList>
            <person name="Xu L."/>
            <person name="Lv Z."/>
        </authorList>
    </citation>
    <scope>NUCLEOTIDE SEQUENCE</scope>
    <source>
        <strain evidence="1">LV_2022a</strain>
    </source>
</reference>
<keyword evidence="2" id="KW-1185">Reference proteome</keyword>
<evidence type="ECO:0000313" key="1">
    <source>
        <dbReference type="EMBL" id="KAK4472408.1"/>
    </source>
</evidence>
<dbReference type="AlphaFoldDB" id="A0AAE1ZET8"/>
<sequence>WGEIVEIDEALIRKKIFIYLYKMRRDIKSAEFENNLQSFFDDIKIIYPV</sequence>
<proteinExistence type="predicted"/>
<dbReference type="Proteomes" id="UP001292079">
    <property type="component" value="Unassembled WGS sequence"/>
</dbReference>
<protein>
    <submittedName>
        <fullName evidence="1">Uncharacterized protein</fullName>
    </submittedName>
</protein>
<gene>
    <name evidence="1" type="ORF">MN116_003664</name>
</gene>
<comment type="caution">
    <text evidence="1">The sequence shown here is derived from an EMBL/GenBank/DDBJ whole genome shotgun (WGS) entry which is preliminary data.</text>
</comment>
<dbReference type="EMBL" id="JALJAT010000002">
    <property type="protein sequence ID" value="KAK4472408.1"/>
    <property type="molecule type" value="Genomic_DNA"/>
</dbReference>
<name>A0AAE1ZET8_SCHME</name>
<reference evidence="1" key="2">
    <citation type="journal article" date="2023" name="Infect Dis Poverty">
        <title>Chromosome-scale genome of the human blood fluke Schistosoma mekongi and its implications for public health.</title>
        <authorList>
            <person name="Zhou M."/>
            <person name="Xu L."/>
            <person name="Xu D."/>
            <person name="Chen W."/>
            <person name="Khan J."/>
            <person name="Hu Y."/>
            <person name="Huang H."/>
            <person name="Wei H."/>
            <person name="Zhang Y."/>
            <person name="Chusongsang P."/>
            <person name="Tanasarnprasert K."/>
            <person name="Hu X."/>
            <person name="Limpanont Y."/>
            <person name="Lv Z."/>
        </authorList>
    </citation>
    <scope>NUCLEOTIDE SEQUENCE</scope>
    <source>
        <strain evidence="1">LV_2022a</strain>
    </source>
</reference>
<feature type="non-terminal residue" evidence="1">
    <location>
        <position position="1"/>
    </location>
</feature>
<accession>A0AAE1ZET8</accession>
<organism evidence="1 2">
    <name type="scientific">Schistosoma mekongi</name>
    <name type="common">Parasitic worm</name>
    <dbReference type="NCBI Taxonomy" id="38744"/>
    <lineage>
        <taxon>Eukaryota</taxon>
        <taxon>Metazoa</taxon>
        <taxon>Spiralia</taxon>
        <taxon>Lophotrochozoa</taxon>
        <taxon>Platyhelminthes</taxon>
        <taxon>Trematoda</taxon>
        <taxon>Digenea</taxon>
        <taxon>Strigeidida</taxon>
        <taxon>Schistosomatoidea</taxon>
        <taxon>Schistosomatidae</taxon>
        <taxon>Schistosoma</taxon>
    </lineage>
</organism>
<evidence type="ECO:0000313" key="2">
    <source>
        <dbReference type="Proteomes" id="UP001292079"/>
    </source>
</evidence>